<keyword evidence="4" id="KW-1185">Reference proteome</keyword>
<reference evidence="3 4" key="1">
    <citation type="submission" date="2019-09" db="EMBL/GenBank/DDBJ databases">
        <authorList>
            <person name="Leyn A S."/>
        </authorList>
    </citation>
    <scope>NUCLEOTIDE SEQUENCE [LARGE SCALE GENOMIC DNA]</scope>
    <source>
        <strain evidence="3">AA231_1</strain>
    </source>
</reference>
<evidence type="ECO:0000313" key="3">
    <source>
        <dbReference type="EMBL" id="VVJ22749.1"/>
    </source>
</evidence>
<dbReference type="InterPro" id="IPR013762">
    <property type="entry name" value="Integrase-like_cat_sf"/>
</dbReference>
<dbReference type="GO" id="GO:0015074">
    <property type="term" value="P:DNA integration"/>
    <property type="evidence" value="ECO:0007669"/>
    <property type="project" value="InterPro"/>
</dbReference>
<dbReference type="RefSeq" id="WP_155547701.1">
    <property type="nucleotide sequence ID" value="NZ_CABVGP010000003.1"/>
</dbReference>
<dbReference type="EMBL" id="CABVGP010000003">
    <property type="protein sequence ID" value="VVJ22749.1"/>
    <property type="molecule type" value="Genomic_DNA"/>
</dbReference>
<dbReference type="Pfam" id="PF00589">
    <property type="entry name" value="Phage_integrase"/>
    <property type="match status" value="1"/>
</dbReference>
<evidence type="ECO:0000256" key="1">
    <source>
        <dbReference type="ARBA" id="ARBA00023172"/>
    </source>
</evidence>
<dbReference type="GO" id="GO:0006310">
    <property type="term" value="P:DNA recombination"/>
    <property type="evidence" value="ECO:0007669"/>
    <property type="project" value="UniProtKB-KW"/>
</dbReference>
<organism evidence="3 4">
    <name type="scientific">Amycolatopsis camponoti</name>
    <dbReference type="NCBI Taxonomy" id="2606593"/>
    <lineage>
        <taxon>Bacteria</taxon>
        <taxon>Bacillati</taxon>
        <taxon>Actinomycetota</taxon>
        <taxon>Actinomycetes</taxon>
        <taxon>Pseudonocardiales</taxon>
        <taxon>Pseudonocardiaceae</taxon>
        <taxon>Amycolatopsis</taxon>
    </lineage>
</organism>
<accession>A0A6I8M425</accession>
<keyword evidence="1" id="KW-0233">DNA recombination</keyword>
<dbReference type="AlphaFoldDB" id="A0A6I8M425"/>
<dbReference type="InterPro" id="IPR011010">
    <property type="entry name" value="DNA_brk_join_enz"/>
</dbReference>
<dbReference type="Gene3D" id="1.10.443.10">
    <property type="entry name" value="Intergrase catalytic core"/>
    <property type="match status" value="1"/>
</dbReference>
<dbReference type="GO" id="GO:0003677">
    <property type="term" value="F:DNA binding"/>
    <property type="evidence" value="ECO:0007669"/>
    <property type="project" value="InterPro"/>
</dbReference>
<dbReference type="SUPFAM" id="SSF56349">
    <property type="entry name" value="DNA breaking-rejoining enzymes"/>
    <property type="match status" value="1"/>
</dbReference>
<dbReference type="CDD" id="cd00397">
    <property type="entry name" value="DNA_BRE_C"/>
    <property type="match status" value="1"/>
</dbReference>
<feature type="domain" description="Tyr recombinase" evidence="2">
    <location>
        <begin position="40"/>
        <end position="93"/>
    </location>
</feature>
<protein>
    <recommendedName>
        <fullName evidence="2">Tyr recombinase domain-containing protein</fullName>
    </recommendedName>
</protein>
<evidence type="ECO:0000313" key="4">
    <source>
        <dbReference type="Proteomes" id="UP000399805"/>
    </source>
</evidence>
<evidence type="ECO:0000259" key="2">
    <source>
        <dbReference type="Pfam" id="PF00589"/>
    </source>
</evidence>
<sequence>MAGDVAEGGGQLIARILRSLCASLLRVAAASGSSTMRAHAAALRPIATTIHPHSARHFYARVAQANGVHIRQIAANLGHSSVAVTEAYLAAADTLENSAAPVLADLITAGEELVLFPSAADTTTA</sequence>
<proteinExistence type="predicted"/>
<name>A0A6I8M425_9PSEU</name>
<dbReference type="Proteomes" id="UP000399805">
    <property type="component" value="Unassembled WGS sequence"/>
</dbReference>
<gene>
    <name evidence="3" type="ORF">AA23TX_07666</name>
</gene>
<dbReference type="InterPro" id="IPR002104">
    <property type="entry name" value="Integrase_catalytic"/>
</dbReference>